<evidence type="ECO:0000256" key="5">
    <source>
        <dbReference type="SAM" id="Phobius"/>
    </source>
</evidence>
<dbReference type="Proteomes" id="UP000053091">
    <property type="component" value="Unassembled WGS sequence"/>
</dbReference>
<dbReference type="OrthoDB" id="9809429at2"/>
<feature type="transmembrane region" description="Helical" evidence="5">
    <location>
        <begin position="79"/>
        <end position="98"/>
    </location>
</feature>
<evidence type="ECO:0000313" key="7">
    <source>
        <dbReference type="EMBL" id="GAP42559.1"/>
    </source>
</evidence>
<dbReference type="GO" id="GO:0016020">
    <property type="term" value="C:membrane"/>
    <property type="evidence" value="ECO:0007669"/>
    <property type="project" value="UniProtKB-SubCell"/>
</dbReference>
<gene>
    <name evidence="7" type="ORF">TBC1_11690</name>
</gene>
<evidence type="ECO:0000256" key="1">
    <source>
        <dbReference type="ARBA" id="ARBA00004141"/>
    </source>
</evidence>
<dbReference type="RefSeq" id="WP_062038527.1">
    <property type="nucleotide sequence ID" value="NZ_DF968182.1"/>
</dbReference>
<evidence type="ECO:0000256" key="3">
    <source>
        <dbReference type="ARBA" id="ARBA00022989"/>
    </source>
</evidence>
<keyword evidence="8" id="KW-1185">Reference proteome</keyword>
<sequence>MKLLHFISRIIVGFVFIFSGFVKGIDPLGMAYRLEDYFIAWGAEWMMPMALVLSILLSTMEFVMGVVVLFNLKPRVNAWFLMGIMTFFTILTFFDAIYNPVPDCGCFGDAITLTNWQTFYKNLILLGFSILLFFWRKKTRDLYGNLSSYGTALVSAILFAGLCIYCYRHLPLIDFMEWKAGNKMYVENPEPVRYYLTYRNKITGETKEYLSPDYPYNDSVWMSQWEFVDQRVEDPNTFLGHDLQILDAEGNDYTETFIRNPDFQFLLVAWDIEKASSKGLKEMVSFAALAESEGYGFIALTSSLQPEIDSVKAALGLNYDFFLADDIALKTMVRANPGLLVLKDGIVIDKWHYNDFPEYPEFKQDHSSLINTQ</sequence>
<feature type="transmembrane region" description="Helical" evidence="5">
    <location>
        <begin position="147"/>
        <end position="167"/>
    </location>
</feature>
<evidence type="ECO:0000256" key="4">
    <source>
        <dbReference type="ARBA" id="ARBA00023136"/>
    </source>
</evidence>
<feature type="transmembrane region" description="Helical" evidence="5">
    <location>
        <begin position="45"/>
        <end position="72"/>
    </location>
</feature>
<dbReference type="GO" id="GO:0030416">
    <property type="term" value="P:methylamine metabolic process"/>
    <property type="evidence" value="ECO:0007669"/>
    <property type="project" value="InterPro"/>
</dbReference>
<dbReference type="NCBIfam" id="NF045576">
    <property type="entry name" value="BT_3928_fam"/>
    <property type="match status" value="1"/>
</dbReference>
<evidence type="ECO:0000313" key="8">
    <source>
        <dbReference type="Proteomes" id="UP000053091"/>
    </source>
</evidence>
<proteinExistence type="predicted"/>
<dbReference type="STRING" id="1678841.TBC1_11690"/>
<dbReference type="Pfam" id="PF07291">
    <property type="entry name" value="MauE"/>
    <property type="match status" value="1"/>
</dbReference>
<organism evidence="7">
    <name type="scientific">Lentimicrobium saccharophilum</name>
    <dbReference type="NCBI Taxonomy" id="1678841"/>
    <lineage>
        <taxon>Bacteria</taxon>
        <taxon>Pseudomonadati</taxon>
        <taxon>Bacteroidota</taxon>
        <taxon>Bacteroidia</taxon>
        <taxon>Bacteroidales</taxon>
        <taxon>Lentimicrobiaceae</taxon>
        <taxon>Lentimicrobium</taxon>
    </lineage>
</organism>
<evidence type="ECO:0000256" key="2">
    <source>
        <dbReference type="ARBA" id="ARBA00022692"/>
    </source>
</evidence>
<feature type="domain" description="Methylamine utilisation protein MauE" evidence="6">
    <location>
        <begin position="1"/>
        <end position="133"/>
    </location>
</feature>
<keyword evidence="4 5" id="KW-0472">Membrane</keyword>
<dbReference type="AlphaFoldDB" id="A0A0S7C1L3"/>
<evidence type="ECO:0000259" key="6">
    <source>
        <dbReference type="Pfam" id="PF07291"/>
    </source>
</evidence>
<comment type="subcellular location">
    <subcellularLocation>
        <location evidence="1">Membrane</location>
        <topology evidence="1">Multi-pass membrane protein</topology>
    </subcellularLocation>
</comment>
<reference evidence="7" key="1">
    <citation type="journal article" date="2015" name="Genome Announc.">
        <title>Draft Genome Sequence of Bacteroidales Strain TBC1, a Novel Isolate from a Methanogenic Wastewater Treatment System.</title>
        <authorList>
            <person name="Tourlousse D.M."/>
            <person name="Matsuura N."/>
            <person name="Sun L."/>
            <person name="Toyonaga M."/>
            <person name="Kuroda K."/>
            <person name="Ohashi A."/>
            <person name="Cruz R."/>
            <person name="Yamaguchi T."/>
            <person name="Sekiguchi Y."/>
        </authorList>
    </citation>
    <scope>NUCLEOTIDE SEQUENCE [LARGE SCALE GENOMIC DNA]</scope>
    <source>
        <strain evidence="7">TBC1</strain>
    </source>
</reference>
<dbReference type="InterPro" id="IPR009908">
    <property type="entry name" value="Methylamine_util_MauE"/>
</dbReference>
<name>A0A0S7C1L3_9BACT</name>
<feature type="transmembrane region" description="Helical" evidence="5">
    <location>
        <begin position="118"/>
        <end position="135"/>
    </location>
</feature>
<keyword evidence="3 5" id="KW-1133">Transmembrane helix</keyword>
<feature type="transmembrane region" description="Helical" evidence="5">
    <location>
        <begin position="7"/>
        <end position="25"/>
    </location>
</feature>
<keyword evidence="2 5" id="KW-0812">Transmembrane</keyword>
<dbReference type="EMBL" id="DF968182">
    <property type="protein sequence ID" value="GAP42559.1"/>
    <property type="molecule type" value="Genomic_DNA"/>
</dbReference>
<protein>
    <submittedName>
        <fullName evidence="7">Uncharacterized membrane protein YphA, DoxX/SURF4 family</fullName>
    </submittedName>
</protein>
<accession>A0A0S7C1L3</accession>